<comment type="subcellular location">
    <subcellularLocation>
        <location evidence="1">Cell membrane</location>
        <topology evidence="1">Multi-pass membrane protein</topology>
    </subcellularLocation>
</comment>
<comment type="caution">
    <text evidence="11">The sequence shown here is derived from an EMBL/GenBank/DDBJ whole genome shotgun (WGS) entry which is preliminary data.</text>
</comment>
<evidence type="ECO:0000256" key="4">
    <source>
        <dbReference type="ARBA" id="ARBA00022741"/>
    </source>
</evidence>
<dbReference type="Gene3D" id="1.20.1560.10">
    <property type="entry name" value="ABC transporter type 1, transmembrane domain"/>
    <property type="match status" value="1"/>
</dbReference>
<dbReference type="InterPro" id="IPR036640">
    <property type="entry name" value="ABC1_TM_sf"/>
</dbReference>
<keyword evidence="6 8" id="KW-1133">Transmembrane helix</keyword>
<evidence type="ECO:0000313" key="12">
    <source>
        <dbReference type="EMBL" id="ONK28784.1"/>
    </source>
</evidence>
<dbReference type="PROSITE" id="PS00211">
    <property type="entry name" value="ABC_TRANSPORTER_1"/>
    <property type="match status" value="1"/>
</dbReference>
<dbReference type="PANTHER" id="PTHR43394">
    <property type="entry name" value="ATP-DEPENDENT PERMEASE MDL1, MITOCHONDRIAL"/>
    <property type="match status" value="1"/>
</dbReference>
<organism evidence="11 13">
    <name type="scientific">Streptococcus azizii</name>
    <dbReference type="NCBI Taxonomy" id="1579424"/>
    <lineage>
        <taxon>Bacteria</taxon>
        <taxon>Bacillati</taxon>
        <taxon>Bacillota</taxon>
        <taxon>Bacilli</taxon>
        <taxon>Lactobacillales</taxon>
        <taxon>Streptococcaceae</taxon>
        <taxon>Streptococcus</taxon>
    </lineage>
</organism>
<accession>A0AB36JQ65</accession>
<dbReference type="EMBL" id="MSPT01000012">
    <property type="protein sequence ID" value="ONK26918.1"/>
    <property type="molecule type" value="Genomic_DNA"/>
</dbReference>
<sequence>MKVKSGLIQLLTRILRQPARLLAILLVSLGQVVLSVYLPVLIGKAVDAVLVDEQLGLFVHLLLTMAFVIGINTIVQFFLPLLVNQLIFRMMDELREEVYKKLHSLPLSYLDRHSVGDIVARIASDSEQLTNGLTMMFSQFLIGILTIFLTIFSMVRLDMIMMILVVVLTPFSLFVAHFIAQKSYDSYQKQTVSRGQQTELMEESIRQLSLIQTFNAQAQLMDRFEIANQTYASHSQAAIFSSATSNPMMRFINALIYALLAGIGALRIISGTFTVGELTTFLNYASQYTRPFNDISSVLSELQSALACAERLFEILAQNSIDDGDGLALLGEGVGGQIQFEEVDFSYLPLQPLIEDLTIEVPAGARVAIVGPTGAGKSTVINLLMRFYEVDKGRILLDGVPISHYRRSDFRKQIGMVLQETWIRTGTIHENIAYGYPGVTRETVVEAAKAANADFFIRQLPQGYDTILTDGGASLSQGQRQLLSIARVFVHPPKILILDEATSSIDTRTEMLVQQAFERLMQGRTSFIIAHRLSTIQAADLILVMKAGRIVEQGNHVQLMQAKGFYYQLQTSQMEQE</sequence>
<evidence type="ECO:0000256" key="2">
    <source>
        <dbReference type="ARBA" id="ARBA00022448"/>
    </source>
</evidence>
<dbReference type="GO" id="GO:0016887">
    <property type="term" value="F:ATP hydrolysis activity"/>
    <property type="evidence" value="ECO:0007669"/>
    <property type="project" value="InterPro"/>
</dbReference>
<dbReference type="FunFam" id="3.40.50.300:FF:000287">
    <property type="entry name" value="Multidrug ABC transporter ATP-binding protein"/>
    <property type="match status" value="1"/>
</dbReference>
<keyword evidence="3 8" id="KW-0812">Transmembrane</keyword>
<dbReference type="RefSeq" id="WP_076996159.1">
    <property type="nucleotide sequence ID" value="NZ_MSPR01000010.1"/>
</dbReference>
<dbReference type="SUPFAM" id="SSF90123">
    <property type="entry name" value="ABC transporter transmembrane region"/>
    <property type="match status" value="1"/>
</dbReference>
<dbReference type="InterPro" id="IPR011527">
    <property type="entry name" value="ABC1_TM_dom"/>
</dbReference>
<dbReference type="Gene3D" id="3.40.50.300">
    <property type="entry name" value="P-loop containing nucleotide triphosphate hydrolases"/>
    <property type="match status" value="1"/>
</dbReference>
<evidence type="ECO:0000256" key="8">
    <source>
        <dbReference type="SAM" id="Phobius"/>
    </source>
</evidence>
<dbReference type="CDD" id="cd03254">
    <property type="entry name" value="ABCC_Glucan_exporter_like"/>
    <property type="match status" value="1"/>
</dbReference>
<keyword evidence="4" id="KW-0547">Nucleotide-binding</keyword>
<dbReference type="InterPro" id="IPR003439">
    <property type="entry name" value="ABC_transporter-like_ATP-bd"/>
</dbReference>
<dbReference type="InterPro" id="IPR003593">
    <property type="entry name" value="AAA+_ATPase"/>
</dbReference>
<name>A0AB36JQ65_9STRE</name>
<dbReference type="Pfam" id="PF00005">
    <property type="entry name" value="ABC_tran"/>
    <property type="match status" value="1"/>
</dbReference>
<feature type="domain" description="ABC transmembrane type-1" evidence="10">
    <location>
        <begin position="22"/>
        <end position="304"/>
    </location>
</feature>
<proteinExistence type="predicted"/>
<gene>
    <name evidence="12" type="ORF">BVE84_06015</name>
    <name evidence="11" type="ORF">BVE86_06210</name>
</gene>
<dbReference type="AlphaFoldDB" id="A0AB36JQ65"/>
<evidence type="ECO:0000256" key="5">
    <source>
        <dbReference type="ARBA" id="ARBA00022840"/>
    </source>
</evidence>
<dbReference type="PANTHER" id="PTHR43394:SF1">
    <property type="entry name" value="ATP-BINDING CASSETTE SUB-FAMILY B MEMBER 10, MITOCHONDRIAL"/>
    <property type="match status" value="1"/>
</dbReference>
<evidence type="ECO:0000313" key="14">
    <source>
        <dbReference type="Proteomes" id="UP000188946"/>
    </source>
</evidence>
<keyword evidence="14" id="KW-1185">Reference proteome</keyword>
<dbReference type="Proteomes" id="UP000188946">
    <property type="component" value="Unassembled WGS sequence"/>
</dbReference>
<dbReference type="PROSITE" id="PS50893">
    <property type="entry name" value="ABC_TRANSPORTER_2"/>
    <property type="match status" value="1"/>
</dbReference>
<keyword evidence="7 8" id="KW-0472">Membrane</keyword>
<keyword evidence="5 11" id="KW-0067">ATP-binding</keyword>
<dbReference type="SMART" id="SM00382">
    <property type="entry name" value="AAA"/>
    <property type="match status" value="1"/>
</dbReference>
<feature type="domain" description="ABC transporter" evidence="9">
    <location>
        <begin position="338"/>
        <end position="572"/>
    </location>
</feature>
<evidence type="ECO:0000259" key="10">
    <source>
        <dbReference type="PROSITE" id="PS50929"/>
    </source>
</evidence>
<dbReference type="CDD" id="cd18547">
    <property type="entry name" value="ABC_6TM_Tm288_like"/>
    <property type="match status" value="1"/>
</dbReference>
<evidence type="ECO:0000313" key="11">
    <source>
        <dbReference type="EMBL" id="ONK26918.1"/>
    </source>
</evidence>
<dbReference type="EMBL" id="MSPR01000010">
    <property type="protein sequence ID" value="ONK28784.1"/>
    <property type="molecule type" value="Genomic_DNA"/>
</dbReference>
<dbReference type="PROSITE" id="PS50929">
    <property type="entry name" value="ABC_TM1F"/>
    <property type="match status" value="1"/>
</dbReference>
<dbReference type="Proteomes" id="UP000188600">
    <property type="component" value="Unassembled WGS sequence"/>
</dbReference>
<dbReference type="InterPro" id="IPR027417">
    <property type="entry name" value="P-loop_NTPase"/>
</dbReference>
<dbReference type="SUPFAM" id="SSF52540">
    <property type="entry name" value="P-loop containing nucleoside triphosphate hydrolases"/>
    <property type="match status" value="1"/>
</dbReference>
<keyword evidence="2" id="KW-0813">Transport</keyword>
<reference evidence="13 14" key="1">
    <citation type="submission" date="2016-12" db="EMBL/GenBank/DDBJ databases">
        <authorList>
            <person name="Gulvik C.A."/>
        </authorList>
    </citation>
    <scope>NUCLEOTIDE SEQUENCE [LARGE SCALE GENOMIC DNA]</scope>
    <source>
        <strain evidence="12 14">12-5202</strain>
        <strain evidence="11 13">12-5291</strain>
    </source>
</reference>
<dbReference type="GO" id="GO:0005886">
    <property type="term" value="C:plasma membrane"/>
    <property type="evidence" value="ECO:0007669"/>
    <property type="project" value="UniProtKB-SubCell"/>
</dbReference>
<evidence type="ECO:0000256" key="1">
    <source>
        <dbReference type="ARBA" id="ARBA00004651"/>
    </source>
</evidence>
<feature type="transmembrane region" description="Helical" evidence="8">
    <location>
        <begin position="21"/>
        <end position="42"/>
    </location>
</feature>
<dbReference type="Pfam" id="PF00664">
    <property type="entry name" value="ABC_membrane"/>
    <property type="match status" value="1"/>
</dbReference>
<evidence type="ECO:0000256" key="6">
    <source>
        <dbReference type="ARBA" id="ARBA00022989"/>
    </source>
</evidence>
<feature type="transmembrane region" description="Helical" evidence="8">
    <location>
        <begin position="159"/>
        <end position="180"/>
    </location>
</feature>
<feature type="transmembrane region" description="Helical" evidence="8">
    <location>
        <begin position="133"/>
        <end position="153"/>
    </location>
</feature>
<dbReference type="GO" id="GO:0005524">
    <property type="term" value="F:ATP binding"/>
    <property type="evidence" value="ECO:0007669"/>
    <property type="project" value="UniProtKB-KW"/>
</dbReference>
<dbReference type="GO" id="GO:0015421">
    <property type="term" value="F:ABC-type oligopeptide transporter activity"/>
    <property type="evidence" value="ECO:0007669"/>
    <property type="project" value="TreeGrafter"/>
</dbReference>
<evidence type="ECO:0000256" key="3">
    <source>
        <dbReference type="ARBA" id="ARBA00022692"/>
    </source>
</evidence>
<protein>
    <submittedName>
        <fullName evidence="11">Sugar ABC transporter ATP-binding protein</fullName>
    </submittedName>
</protein>
<feature type="transmembrane region" description="Helical" evidence="8">
    <location>
        <begin position="251"/>
        <end position="269"/>
    </location>
</feature>
<feature type="transmembrane region" description="Helical" evidence="8">
    <location>
        <begin position="57"/>
        <end position="83"/>
    </location>
</feature>
<evidence type="ECO:0000256" key="7">
    <source>
        <dbReference type="ARBA" id="ARBA00023136"/>
    </source>
</evidence>
<evidence type="ECO:0000313" key="13">
    <source>
        <dbReference type="Proteomes" id="UP000188600"/>
    </source>
</evidence>
<dbReference type="InterPro" id="IPR017871">
    <property type="entry name" value="ABC_transporter-like_CS"/>
</dbReference>
<evidence type="ECO:0000259" key="9">
    <source>
        <dbReference type="PROSITE" id="PS50893"/>
    </source>
</evidence>
<dbReference type="InterPro" id="IPR039421">
    <property type="entry name" value="Type_1_exporter"/>
</dbReference>